<organism evidence="2">
    <name type="scientific">Xanthomonas sp. 10-10</name>
    <dbReference type="NCBI Taxonomy" id="3115848"/>
    <lineage>
        <taxon>Bacteria</taxon>
        <taxon>Pseudomonadati</taxon>
        <taxon>Pseudomonadota</taxon>
        <taxon>Gammaproteobacteria</taxon>
        <taxon>Lysobacterales</taxon>
        <taxon>Lysobacteraceae</taxon>
        <taxon>Xanthomonas</taxon>
    </lineage>
</organism>
<dbReference type="AlphaFoldDB" id="A0AAU7PCE6"/>
<feature type="signal peptide" evidence="1">
    <location>
        <begin position="1"/>
        <end position="21"/>
    </location>
</feature>
<name>A0AAU7PCE6_9XANT</name>
<dbReference type="InterPro" id="IPR021307">
    <property type="entry name" value="DUF2884"/>
</dbReference>
<evidence type="ECO:0000313" key="2">
    <source>
        <dbReference type="EMBL" id="XBS39448.1"/>
    </source>
</evidence>
<reference evidence="2" key="1">
    <citation type="submission" date="2024-02" db="EMBL/GenBank/DDBJ databases">
        <title>Complete genome sequence of Xanthomonas sp. 10-10.</title>
        <authorList>
            <person name="Biessy A."/>
            <person name="Ciotola M."/>
            <person name="Cadieux M."/>
            <person name="Soufiane B."/>
            <person name="Laforest M."/>
            <person name="Filion M."/>
        </authorList>
    </citation>
    <scope>NUCLEOTIDE SEQUENCE</scope>
    <source>
        <strain evidence="2">10-10</strain>
    </source>
</reference>
<evidence type="ECO:0000256" key="1">
    <source>
        <dbReference type="SAM" id="SignalP"/>
    </source>
</evidence>
<sequence length="307" mass="33343">MRRSLPLALMLIATFSTPAWAQQAHSGAAQTHRAQVSSHQCGLGTAFNVLADSGGIWLYRDTGVPREVFFHAGELSIDHQVQQISAADSERLREMEQHARALMPQVADMAHAVVDLSYDALGGVIEVLTGSSLNARKIARLRTRANDYVDATLGKGRWDQQAFDGNFERYVEHEAEAFKGSIARHMLWQIMTGRSDAIDARAQAMDGQLDARLDARARAIEARASALCSDVQTLRALQDALDVRYQGHALQLLDAVPQDDRNAITAAARTRAPVEKEIANDGALALPQPVKLQGGTEGTPAAAVTHH</sequence>
<dbReference type="EMBL" id="CP144460">
    <property type="protein sequence ID" value="XBS39448.1"/>
    <property type="molecule type" value="Genomic_DNA"/>
</dbReference>
<keyword evidence="1" id="KW-0732">Signal</keyword>
<feature type="chain" id="PRO_5043335999" evidence="1">
    <location>
        <begin position="22"/>
        <end position="307"/>
    </location>
</feature>
<accession>A0AAU7PCE6</accession>
<proteinExistence type="predicted"/>
<dbReference type="Pfam" id="PF11101">
    <property type="entry name" value="DUF2884"/>
    <property type="match status" value="1"/>
</dbReference>
<protein>
    <submittedName>
        <fullName evidence="2">DUF2884 family protein</fullName>
    </submittedName>
</protein>
<gene>
    <name evidence="2" type="ORF">VZ068_08030</name>
</gene>
<dbReference type="RefSeq" id="WP_349657361.1">
    <property type="nucleotide sequence ID" value="NZ_CP144460.1"/>
</dbReference>